<keyword evidence="2" id="KW-1185">Reference proteome</keyword>
<dbReference type="Proteomes" id="UP000676967">
    <property type="component" value="Chromosome"/>
</dbReference>
<dbReference type="EMBL" id="AP023356">
    <property type="protein sequence ID" value="BCJ39551.1"/>
    <property type="molecule type" value="Genomic_DNA"/>
</dbReference>
<accession>A0ABM7LJW1</accession>
<evidence type="ECO:0000313" key="1">
    <source>
        <dbReference type="EMBL" id="BCJ39551.1"/>
    </source>
</evidence>
<organism evidence="1 2">
    <name type="scientific">Actinoplanes ianthinogenes</name>
    <dbReference type="NCBI Taxonomy" id="122358"/>
    <lineage>
        <taxon>Bacteria</taxon>
        <taxon>Bacillati</taxon>
        <taxon>Actinomycetota</taxon>
        <taxon>Actinomycetes</taxon>
        <taxon>Micromonosporales</taxon>
        <taxon>Micromonosporaceae</taxon>
        <taxon>Actinoplanes</taxon>
    </lineage>
</organism>
<proteinExistence type="predicted"/>
<protein>
    <submittedName>
        <fullName evidence="1">Uncharacterized protein</fullName>
    </submittedName>
</protein>
<dbReference type="RefSeq" id="WP_194505993.1">
    <property type="nucleotide sequence ID" value="NZ_AP023356.1"/>
</dbReference>
<sequence length="81" mass="8782">MNHWSNHQLTEFFATVCAPQDEQSAVTVAVERVAEVLETEVGAVLRNGRVQVAWGASRNRACCPEMIGPPRSACPGSPRCT</sequence>
<evidence type="ECO:0000313" key="2">
    <source>
        <dbReference type="Proteomes" id="UP000676967"/>
    </source>
</evidence>
<name>A0ABM7LJW1_9ACTN</name>
<reference evidence="1 2" key="1">
    <citation type="submission" date="2020-08" db="EMBL/GenBank/DDBJ databases">
        <title>Whole genome shotgun sequence of Actinoplanes ianthinogenes NBRC 13996.</title>
        <authorList>
            <person name="Komaki H."/>
            <person name="Tamura T."/>
        </authorList>
    </citation>
    <scope>NUCLEOTIDE SEQUENCE [LARGE SCALE GENOMIC DNA]</scope>
    <source>
        <strain evidence="1 2">NBRC 13996</strain>
    </source>
</reference>
<gene>
    <name evidence="1" type="ORF">Aiant_02080</name>
</gene>